<organism evidence="2 3">
    <name type="scientific">Amycolatopsis tucumanensis</name>
    <dbReference type="NCBI Taxonomy" id="401106"/>
    <lineage>
        <taxon>Bacteria</taxon>
        <taxon>Bacillati</taxon>
        <taxon>Actinomycetota</taxon>
        <taxon>Actinomycetes</taxon>
        <taxon>Pseudonocardiales</taxon>
        <taxon>Pseudonocardiaceae</taxon>
        <taxon>Amycolatopsis</taxon>
    </lineage>
</organism>
<proteinExistence type="predicted"/>
<dbReference type="RefSeq" id="WP_237338603.1">
    <property type="nucleotide sequence ID" value="NZ_BAABCM010000014.1"/>
</dbReference>
<feature type="transmembrane region" description="Helical" evidence="1">
    <location>
        <begin position="29"/>
        <end position="50"/>
    </location>
</feature>
<keyword evidence="1" id="KW-0812">Transmembrane</keyword>
<name>A0ABP7JGT1_9PSEU</name>
<accession>A0ABP7JGT1</accession>
<evidence type="ECO:0000256" key="1">
    <source>
        <dbReference type="SAM" id="Phobius"/>
    </source>
</evidence>
<feature type="transmembrane region" description="Helical" evidence="1">
    <location>
        <begin position="56"/>
        <end position="77"/>
    </location>
</feature>
<dbReference type="EMBL" id="BAABCM010000014">
    <property type="protein sequence ID" value="GAA3844138.1"/>
    <property type="molecule type" value="Genomic_DNA"/>
</dbReference>
<comment type="caution">
    <text evidence="2">The sequence shown here is derived from an EMBL/GenBank/DDBJ whole genome shotgun (WGS) entry which is preliminary data.</text>
</comment>
<keyword evidence="1" id="KW-1133">Transmembrane helix</keyword>
<protein>
    <submittedName>
        <fullName evidence="2">Uncharacterized protein</fullName>
    </submittedName>
</protein>
<evidence type="ECO:0000313" key="2">
    <source>
        <dbReference type="EMBL" id="GAA3844138.1"/>
    </source>
</evidence>
<sequence>MNNRALAARAEAAGLGRLVRVHRPFREPVAGAMLAGIGVVPAGIAAFYLVLNDSPAWRWVVLGYGALLWATAAWSWWGPVPGGRCWFASAERGLLIWPQGEEPVAVRWERLAADGTELVWDTGSQRVGTVWARTELLRTARTGRPYPPARTPRLAIAALSVALSAVVVWFTAVPLALELAFGEQPREITDLARLCTGGAPFGQAPAYTGPGPHAVAVYEGSGFPEYLQGFAETDQNWPPADEVQLVGCSRLIGQAQPAAIRTCEYEDGSSLVTYQGRWAVTVFEARTGRRVAEFTVDGAPSRSDCQPTILVPSGSRGNDDTDYSAPEDAAFAAHLTPLVHAE</sequence>
<feature type="transmembrane region" description="Helical" evidence="1">
    <location>
        <begin position="154"/>
        <end position="177"/>
    </location>
</feature>
<dbReference type="Proteomes" id="UP001501624">
    <property type="component" value="Unassembled WGS sequence"/>
</dbReference>
<keyword evidence="3" id="KW-1185">Reference proteome</keyword>
<gene>
    <name evidence="2" type="ORF">GCM10022380_72990</name>
</gene>
<evidence type="ECO:0000313" key="3">
    <source>
        <dbReference type="Proteomes" id="UP001501624"/>
    </source>
</evidence>
<reference evidence="3" key="1">
    <citation type="journal article" date="2019" name="Int. J. Syst. Evol. Microbiol.">
        <title>The Global Catalogue of Microorganisms (GCM) 10K type strain sequencing project: providing services to taxonomists for standard genome sequencing and annotation.</title>
        <authorList>
            <consortium name="The Broad Institute Genomics Platform"/>
            <consortium name="The Broad Institute Genome Sequencing Center for Infectious Disease"/>
            <person name="Wu L."/>
            <person name="Ma J."/>
        </authorList>
    </citation>
    <scope>NUCLEOTIDE SEQUENCE [LARGE SCALE GENOMIC DNA]</scope>
    <source>
        <strain evidence="3">JCM 17017</strain>
    </source>
</reference>
<keyword evidence="1" id="KW-0472">Membrane</keyword>